<dbReference type="InterPro" id="IPR010648">
    <property type="entry name" value="UPF0270"/>
</dbReference>
<dbReference type="SUPFAM" id="SSF118001">
    <property type="entry name" value="YehU-like"/>
    <property type="match status" value="1"/>
</dbReference>
<gene>
    <name evidence="2" type="ORF">AX660_09125</name>
</gene>
<protein>
    <submittedName>
        <fullName evidence="2">Uncharacterized protein</fullName>
    </submittedName>
</protein>
<dbReference type="Gene3D" id="1.10.10.610">
    <property type="entry name" value="YehU-like"/>
    <property type="match status" value="1"/>
</dbReference>
<dbReference type="Proteomes" id="UP000070299">
    <property type="component" value="Unassembled WGS sequence"/>
</dbReference>
<dbReference type="STRING" id="1799789.AX660_09125"/>
<dbReference type="Pfam" id="PF06794">
    <property type="entry name" value="UPF0270"/>
    <property type="match status" value="1"/>
</dbReference>
<reference evidence="3" key="1">
    <citation type="submission" date="2016-02" db="EMBL/GenBank/DDBJ databases">
        <authorList>
            <person name="Schultz-Johansen M."/>
            <person name="Glaring M.A."/>
            <person name="Bech P.K."/>
            <person name="Stougaard P."/>
        </authorList>
    </citation>
    <scope>NUCLEOTIDE SEQUENCE [LARGE SCALE GENOMIC DNA]</scope>
    <source>
        <strain evidence="3">S66</strain>
    </source>
</reference>
<proteinExistence type="inferred from homology"/>
<dbReference type="AlphaFoldDB" id="A0A136A4L7"/>
<dbReference type="PIRSF" id="PIRSF006169">
    <property type="entry name" value="UCP006169"/>
    <property type="match status" value="1"/>
</dbReference>
<dbReference type="OrthoDB" id="6120729at2"/>
<dbReference type="InterPro" id="IPR036685">
    <property type="entry name" value="YehU-like_sf"/>
</dbReference>
<comment type="similarity">
    <text evidence="1">Belongs to the UPF0270 family.</text>
</comment>
<dbReference type="RefSeq" id="WP_068374041.1">
    <property type="nucleotide sequence ID" value="NZ_LSNE01000003.1"/>
</dbReference>
<evidence type="ECO:0000313" key="3">
    <source>
        <dbReference type="Proteomes" id="UP000070299"/>
    </source>
</evidence>
<dbReference type="NCBIfam" id="NF003438">
    <property type="entry name" value="PRK04966.1"/>
    <property type="match status" value="1"/>
</dbReference>
<accession>A0A136A4L7</accession>
<organism evidence="2 3">
    <name type="scientific">Paraglaciecola hydrolytica</name>
    <dbReference type="NCBI Taxonomy" id="1799789"/>
    <lineage>
        <taxon>Bacteria</taxon>
        <taxon>Pseudomonadati</taxon>
        <taxon>Pseudomonadota</taxon>
        <taxon>Gammaproteobacteria</taxon>
        <taxon>Alteromonadales</taxon>
        <taxon>Alteromonadaceae</taxon>
        <taxon>Paraglaciecola</taxon>
    </lineage>
</organism>
<sequence>MIVPINEIAHETLVNLIEGFVLQEGTEYGEQDVNLQDKVLQVLTQLKSGEAFVVYSELHETVNIVPKNQLKHSEAED</sequence>
<dbReference type="EMBL" id="LSNE01000003">
    <property type="protein sequence ID" value="KXI30146.1"/>
    <property type="molecule type" value="Genomic_DNA"/>
</dbReference>
<evidence type="ECO:0000313" key="2">
    <source>
        <dbReference type="EMBL" id="KXI30146.1"/>
    </source>
</evidence>
<name>A0A136A4L7_9ALTE</name>
<evidence type="ECO:0000256" key="1">
    <source>
        <dbReference type="ARBA" id="ARBA00006450"/>
    </source>
</evidence>
<keyword evidence="3" id="KW-1185">Reference proteome</keyword>
<comment type="caution">
    <text evidence="2">The sequence shown here is derived from an EMBL/GenBank/DDBJ whole genome shotgun (WGS) entry which is preliminary data.</text>
</comment>